<dbReference type="InterPro" id="IPR032466">
    <property type="entry name" value="Metal_Hydrolase"/>
</dbReference>
<dbReference type="CDD" id="cd01300">
    <property type="entry name" value="YtcJ_like"/>
    <property type="match status" value="1"/>
</dbReference>
<evidence type="ECO:0000313" key="3">
    <source>
        <dbReference type="Proteomes" id="UP000321436"/>
    </source>
</evidence>
<reference evidence="2 3" key="1">
    <citation type="submission" date="2019-07" db="EMBL/GenBank/DDBJ databases">
        <title>Whole genome shotgun sequence of Chitinophaga cymbidii NBRC 109752.</title>
        <authorList>
            <person name="Hosoyama A."/>
            <person name="Uohara A."/>
            <person name="Ohji S."/>
            <person name="Ichikawa N."/>
        </authorList>
    </citation>
    <scope>NUCLEOTIDE SEQUENCE [LARGE SCALE GENOMIC DNA]</scope>
    <source>
        <strain evidence="2 3">NBRC 109752</strain>
    </source>
</reference>
<dbReference type="SUPFAM" id="SSF51338">
    <property type="entry name" value="Composite domain of metallo-dependent hydrolases"/>
    <property type="match status" value="1"/>
</dbReference>
<dbReference type="EMBL" id="BKAU01000001">
    <property type="protein sequence ID" value="GEP94806.1"/>
    <property type="molecule type" value="Genomic_DNA"/>
</dbReference>
<evidence type="ECO:0000313" key="2">
    <source>
        <dbReference type="EMBL" id="GEP94806.1"/>
    </source>
</evidence>
<sequence>MKRSCKLKYLLPSFAFILLISCVRPPKADLIIHHAKIYTADSAFTVVEAMAVRDGIVIATGTSEFILKKFRADSVTDAKGAIIYPGFNDAHAHFWGYAMSFLKVDLTGTASWNEVLERTKAFAAEHESGWIVGGGWDQNDWPDKSFPDRAQLDSLFPHTPVLLERVDGHAAIANGAALAAAGLQAGQTLAGGTIETRNGRLTGILIDNAVDLAAAKVPQPSGAETEAALMEAQENCLAAGITSITDCGLDLQQVQFLDRLYQEGKLRLRLNIMLSDSRENIDYLVKRGPVVKERYQVRGIKFYGDGALGSRGACLLHDYADRPGWKGFMLKDAQYFAEQAAILAKTEIQMCTHAIGDSANRAILRIYAAVLNGKNDKRWRIEHAQVVDSTDFGFFGENNIVPSVQPTHATSDMYWAKDRLGGQRLRYAYAYRQLLKQNGWMPLGTDFPVEHIDPLRTFYAAVARKDTSGYPAGGFQPENALGREETLRGMTIWPARASFEEKIKGSLEPGKAADFIMTDRDLMQVPEEQILQTKVLGTFISGARL</sequence>
<dbReference type="Gene3D" id="2.30.40.10">
    <property type="entry name" value="Urease, subunit C, domain 1"/>
    <property type="match status" value="1"/>
</dbReference>
<dbReference type="Proteomes" id="UP000321436">
    <property type="component" value="Unassembled WGS sequence"/>
</dbReference>
<dbReference type="Gene3D" id="3.20.20.140">
    <property type="entry name" value="Metal-dependent hydrolases"/>
    <property type="match status" value="1"/>
</dbReference>
<feature type="domain" description="Amidohydrolase 3" evidence="1">
    <location>
        <begin position="75"/>
        <end position="543"/>
    </location>
</feature>
<dbReference type="PANTHER" id="PTHR22642:SF2">
    <property type="entry name" value="PROTEIN LONG AFTER FAR-RED 3"/>
    <property type="match status" value="1"/>
</dbReference>
<gene>
    <name evidence="2" type="ORF">CCY01nite_10660</name>
</gene>
<evidence type="ECO:0000259" key="1">
    <source>
        <dbReference type="Pfam" id="PF07969"/>
    </source>
</evidence>
<dbReference type="PROSITE" id="PS51257">
    <property type="entry name" value="PROKAR_LIPOPROTEIN"/>
    <property type="match status" value="1"/>
</dbReference>
<dbReference type="Gene3D" id="3.10.310.70">
    <property type="match status" value="1"/>
</dbReference>
<dbReference type="InterPro" id="IPR013108">
    <property type="entry name" value="Amidohydro_3"/>
</dbReference>
<accession>A0A512RGI6</accession>
<keyword evidence="3" id="KW-1185">Reference proteome</keyword>
<organism evidence="2 3">
    <name type="scientific">Chitinophaga cymbidii</name>
    <dbReference type="NCBI Taxonomy" id="1096750"/>
    <lineage>
        <taxon>Bacteria</taxon>
        <taxon>Pseudomonadati</taxon>
        <taxon>Bacteroidota</taxon>
        <taxon>Chitinophagia</taxon>
        <taxon>Chitinophagales</taxon>
        <taxon>Chitinophagaceae</taxon>
        <taxon>Chitinophaga</taxon>
    </lineage>
</organism>
<dbReference type="SUPFAM" id="SSF51556">
    <property type="entry name" value="Metallo-dependent hydrolases"/>
    <property type="match status" value="1"/>
</dbReference>
<dbReference type="InterPro" id="IPR011059">
    <property type="entry name" value="Metal-dep_hydrolase_composite"/>
</dbReference>
<dbReference type="AlphaFoldDB" id="A0A512RGI6"/>
<dbReference type="PANTHER" id="PTHR22642">
    <property type="entry name" value="IMIDAZOLONEPROPIONASE"/>
    <property type="match status" value="1"/>
</dbReference>
<name>A0A512RGI6_9BACT</name>
<dbReference type="Pfam" id="PF07969">
    <property type="entry name" value="Amidohydro_3"/>
    <property type="match status" value="1"/>
</dbReference>
<dbReference type="GO" id="GO:0016810">
    <property type="term" value="F:hydrolase activity, acting on carbon-nitrogen (but not peptide) bonds"/>
    <property type="evidence" value="ECO:0007669"/>
    <property type="project" value="InterPro"/>
</dbReference>
<dbReference type="RefSeq" id="WP_146858524.1">
    <property type="nucleotide sequence ID" value="NZ_BKAU01000001.1"/>
</dbReference>
<proteinExistence type="predicted"/>
<dbReference type="OrthoDB" id="9767366at2"/>
<protein>
    <submittedName>
        <fullName evidence="2">Amidohydrolase</fullName>
    </submittedName>
</protein>
<dbReference type="InterPro" id="IPR033932">
    <property type="entry name" value="YtcJ-like"/>
</dbReference>
<comment type="caution">
    <text evidence="2">The sequence shown here is derived from an EMBL/GenBank/DDBJ whole genome shotgun (WGS) entry which is preliminary data.</text>
</comment>
<keyword evidence="2" id="KW-0378">Hydrolase</keyword>